<accession>A0A6P8B2Y9</accession>
<feature type="signal peptide" evidence="2">
    <location>
        <begin position="1"/>
        <end position="19"/>
    </location>
</feature>
<evidence type="ECO:0000256" key="1">
    <source>
        <dbReference type="SAM" id="MobiDB-lite"/>
    </source>
</evidence>
<feature type="region of interest" description="Disordered" evidence="1">
    <location>
        <begin position="23"/>
        <end position="86"/>
    </location>
</feature>
<proteinExistence type="predicted"/>
<keyword evidence="2" id="KW-0732">Signal</keyword>
<feature type="chain" id="PRO_5027922338" evidence="2">
    <location>
        <begin position="20"/>
        <end position="86"/>
    </location>
</feature>
<evidence type="ECO:0000256" key="2">
    <source>
        <dbReference type="SAM" id="SignalP"/>
    </source>
</evidence>
<protein>
    <submittedName>
        <fullName evidence="4">Uncharacterized protein</fullName>
    </submittedName>
</protein>
<keyword evidence="3" id="KW-1185">Reference proteome</keyword>
<dbReference type="RefSeq" id="XP_030981538.1">
    <property type="nucleotide sequence ID" value="XM_031126778.1"/>
</dbReference>
<sequence length="86" mass="9876">MRSISLCLAITLFSISGLSAPLIPTSEGQLEDRAPTTSFSFKRDEEKREPTTSFSFKRDEEKREPTTSFSFKRDEEKREPTTSFSF</sequence>
<dbReference type="GeneID" id="41961687"/>
<evidence type="ECO:0000313" key="4">
    <source>
        <dbReference type="RefSeq" id="XP_030981538.1"/>
    </source>
</evidence>
<organism evidence="3 4">
    <name type="scientific">Pyricularia grisea</name>
    <name type="common">Crabgrass-specific blast fungus</name>
    <name type="synonym">Magnaporthe grisea</name>
    <dbReference type="NCBI Taxonomy" id="148305"/>
    <lineage>
        <taxon>Eukaryota</taxon>
        <taxon>Fungi</taxon>
        <taxon>Dikarya</taxon>
        <taxon>Ascomycota</taxon>
        <taxon>Pezizomycotina</taxon>
        <taxon>Sordariomycetes</taxon>
        <taxon>Sordariomycetidae</taxon>
        <taxon>Magnaporthales</taxon>
        <taxon>Pyriculariaceae</taxon>
        <taxon>Pyricularia</taxon>
    </lineage>
</organism>
<reference evidence="4" key="1">
    <citation type="journal article" date="2019" name="Mol. Biol. Evol.">
        <title>Blast fungal genomes show frequent chromosomal changes, gene gains and losses, and effector gene turnover.</title>
        <authorList>
            <person name="Gomez Luciano L.B."/>
            <person name="Jason Tsai I."/>
            <person name="Chuma I."/>
            <person name="Tosa Y."/>
            <person name="Chen Y.H."/>
            <person name="Li J.Y."/>
            <person name="Li M.Y."/>
            <person name="Jade Lu M.Y."/>
            <person name="Nakayashiki H."/>
            <person name="Li W.H."/>
        </authorList>
    </citation>
    <scope>NUCLEOTIDE SEQUENCE</scope>
    <source>
        <strain evidence="4">NI907</strain>
    </source>
</reference>
<name>A0A6P8B2Y9_PYRGI</name>
<gene>
    <name evidence="4" type="ORF">PgNI_06758</name>
</gene>
<reference evidence="4" key="3">
    <citation type="submission" date="2025-08" db="UniProtKB">
        <authorList>
            <consortium name="RefSeq"/>
        </authorList>
    </citation>
    <scope>IDENTIFICATION</scope>
    <source>
        <strain evidence="4">NI907</strain>
    </source>
</reference>
<reference evidence="4" key="2">
    <citation type="submission" date="2019-10" db="EMBL/GenBank/DDBJ databases">
        <authorList>
            <consortium name="NCBI Genome Project"/>
        </authorList>
    </citation>
    <scope>NUCLEOTIDE SEQUENCE</scope>
    <source>
        <strain evidence="4">NI907</strain>
    </source>
</reference>
<dbReference type="Proteomes" id="UP000515153">
    <property type="component" value="Unplaced"/>
</dbReference>
<feature type="compositionally biased region" description="Basic and acidic residues" evidence="1">
    <location>
        <begin position="41"/>
        <end position="80"/>
    </location>
</feature>
<dbReference type="KEGG" id="pgri:PgNI_06758"/>
<evidence type="ECO:0000313" key="3">
    <source>
        <dbReference type="Proteomes" id="UP000515153"/>
    </source>
</evidence>
<dbReference type="AlphaFoldDB" id="A0A6P8B2Y9"/>